<proteinExistence type="predicted"/>
<sequence length="157" mass="17246">MFGHGKSRGHGKPRKGSNTKKHHIRNWMHSGKKKKNEANLFTVMMSSTDSSSPAQASISATNLDMVDHARLGKINTTSLTTSQPLKSEVKPLAKADTDVIEEAVPIVQTTLPVPESEAKIEKNGLDFNAKKSTNEPDDECLINCIYYTQQCCDCTIV</sequence>
<dbReference type="RefSeq" id="XP_011636639.1">
    <property type="nucleotide sequence ID" value="XM_011638337.2"/>
</dbReference>
<feature type="region of interest" description="Disordered" evidence="1">
    <location>
        <begin position="1"/>
        <end position="35"/>
    </location>
</feature>
<dbReference type="Proteomes" id="UP000504615">
    <property type="component" value="Unplaced"/>
</dbReference>
<dbReference type="GeneID" id="105426909"/>
<reference evidence="3" key="1">
    <citation type="submission" date="2022-04" db="UniProtKB">
        <authorList>
            <consortium name="RefSeq"/>
        </authorList>
    </citation>
    <scope>IDENTIFICATION</scope>
</reference>
<keyword evidence="2" id="KW-1185">Reference proteome</keyword>
<gene>
    <name evidence="3 4" type="primary">LOC105426909</name>
</gene>
<dbReference type="OrthoDB" id="6608749at2759"/>
<evidence type="ECO:0000256" key="1">
    <source>
        <dbReference type="SAM" id="MobiDB-lite"/>
    </source>
</evidence>
<name>A0A6I9W893_9HYME</name>
<protein>
    <submittedName>
        <fullName evidence="3">Uncharacterized protein LOC105426909 isoform X1</fullName>
    </submittedName>
</protein>
<dbReference type="RefSeq" id="XP_011636638.1">
    <property type="nucleotide sequence ID" value="XM_011638336.2"/>
</dbReference>
<accession>A0A6I9W893</accession>
<dbReference type="AlphaFoldDB" id="A0A6I9W893"/>
<evidence type="ECO:0000313" key="4">
    <source>
        <dbReference type="RefSeq" id="XP_011636639.1"/>
    </source>
</evidence>
<dbReference type="KEGG" id="pbar:105426909"/>
<evidence type="ECO:0000313" key="2">
    <source>
        <dbReference type="Proteomes" id="UP000504615"/>
    </source>
</evidence>
<organism evidence="3">
    <name type="scientific">Pogonomyrmex barbatus</name>
    <name type="common">red harvester ant</name>
    <dbReference type="NCBI Taxonomy" id="144034"/>
    <lineage>
        <taxon>Eukaryota</taxon>
        <taxon>Metazoa</taxon>
        <taxon>Ecdysozoa</taxon>
        <taxon>Arthropoda</taxon>
        <taxon>Hexapoda</taxon>
        <taxon>Insecta</taxon>
        <taxon>Pterygota</taxon>
        <taxon>Neoptera</taxon>
        <taxon>Endopterygota</taxon>
        <taxon>Hymenoptera</taxon>
        <taxon>Apocrita</taxon>
        <taxon>Aculeata</taxon>
        <taxon>Formicoidea</taxon>
        <taxon>Formicidae</taxon>
        <taxon>Myrmicinae</taxon>
        <taxon>Pogonomyrmex</taxon>
    </lineage>
</organism>
<evidence type="ECO:0000313" key="3">
    <source>
        <dbReference type="RefSeq" id="XP_011636638.1"/>
    </source>
</evidence>